<comment type="caution">
    <text evidence="1">The sequence shown here is derived from an EMBL/GenBank/DDBJ whole genome shotgun (WGS) entry which is preliminary data.</text>
</comment>
<evidence type="ECO:0000313" key="1">
    <source>
        <dbReference type="EMBL" id="CZR05169.1"/>
    </source>
</evidence>
<dbReference type="EMBL" id="FJMZ01000066">
    <property type="protein sequence ID" value="CZR05169.1"/>
    <property type="molecule type" value="Genomic_DNA"/>
</dbReference>
<sequence>MLRVPVSRGSAAGLGHQLRLSVAPRRTVITASLIFAEVNLTGEERRNVGRPPAKPAFAEAGQTVPVKRWSAVELGQQLRLSVTLRRTVITISLIFDEANLTGEERRSVKRPPAKPAFAEAGKTVPVCGL</sequence>
<protein>
    <submittedName>
        <fullName evidence="1">Uncharacterized protein</fullName>
    </submittedName>
</protein>
<dbReference type="Proteomes" id="UP000195947">
    <property type="component" value="Unassembled WGS sequence"/>
</dbReference>
<reference evidence="1 2" key="1">
    <citation type="submission" date="2016-02" db="EMBL/GenBank/DDBJ databases">
        <authorList>
            <person name="Strepis N."/>
        </authorList>
    </citation>
    <scope>NUCLEOTIDE SEQUENCE [LARGE SCALE GENOMIC DNA]</scope>
    <source>
        <strain evidence="1">Trichococcus flocculiformis</strain>
    </source>
</reference>
<organism evidence="1 2">
    <name type="scientific">Trichococcus flocculiformis</name>
    <dbReference type="NCBI Taxonomy" id="82803"/>
    <lineage>
        <taxon>Bacteria</taxon>
        <taxon>Bacillati</taxon>
        <taxon>Bacillota</taxon>
        <taxon>Bacilli</taxon>
        <taxon>Lactobacillales</taxon>
        <taxon>Carnobacteriaceae</taxon>
        <taxon>Trichococcus</taxon>
    </lineage>
</organism>
<evidence type="ECO:0000313" key="2">
    <source>
        <dbReference type="Proteomes" id="UP000195947"/>
    </source>
</evidence>
<keyword evidence="2" id="KW-1185">Reference proteome</keyword>
<gene>
    <name evidence="1" type="ORF">TFLO_3001</name>
</gene>
<proteinExistence type="predicted"/>
<name>A0ABM9WIK0_9LACT</name>
<accession>A0ABM9WIK0</accession>